<dbReference type="RefSeq" id="WP_345178385.1">
    <property type="nucleotide sequence ID" value="NZ_BAABFQ010000007.1"/>
</dbReference>
<dbReference type="SUPFAM" id="SSF89946">
    <property type="entry name" value="Hypothetical protein VC0424"/>
    <property type="match status" value="1"/>
</dbReference>
<reference evidence="3" key="1">
    <citation type="journal article" date="2019" name="Int. J. Syst. Evol. Microbiol.">
        <title>The Global Catalogue of Microorganisms (GCM) 10K type strain sequencing project: providing services to taxonomists for standard genome sequencing and annotation.</title>
        <authorList>
            <consortium name="The Broad Institute Genomics Platform"/>
            <consortium name="The Broad Institute Genome Sequencing Center for Infectious Disease"/>
            <person name="Wu L."/>
            <person name="Ma J."/>
        </authorList>
    </citation>
    <scope>NUCLEOTIDE SEQUENCE [LARGE SCALE GENOMIC DNA]</scope>
    <source>
        <strain evidence="3">KACC 13778</strain>
    </source>
</reference>
<dbReference type="Gene3D" id="3.30.70.970">
    <property type="entry name" value="RraB-like"/>
    <property type="match status" value="1"/>
</dbReference>
<dbReference type="Pfam" id="PF06877">
    <property type="entry name" value="RraB"/>
    <property type="match status" value="1"/>
</dbReference>
<proteinExistence type="predicted"/>
<dbReference type="InterPro" id="IPR036701">
    <property type="entry name" value="RraB-like_sf"/>
</dbReference>
<accession>A0ABW0N113</accession>
<organism evidence="2 3">
    <name type="scientific">Nocardioides caricicola</name>
    <dbReference type="NCBI Taxonomy" id="634770"/>
    <lineage>
        <taxon>Bacteria</taxon>
        <taxon>Bacillati</taxon>
        <taxon>Actinomycetota</taxon>
        <taxon>Actinomycetes</taxon>
        <taxon>Propionibacteriales</taxon>
        <taxon>Nocardioidaceae</taxon>
        <taxon>Nocardioides</taxon>
    </lineage>
</organism>
<keyword evidence="3" id="KW-1185">Reference proteome</keyword>
<dbReference type="InterPro" id="IPR009671">
    <property type="entry name" value="RraB_dom"/>
</dbReference>
<protein>
    <submittedName>
        <fullName evidence="2">Ribonuclease E inhibitor RraB</fullName>
    </submittedName>
</protein>
<comment type="caution">
    <text evidence="2">The sequence shown here is derived from an EMBL/GenBank/DDBJ whole genome shotgun (WGS) entry which is preliminary data.</text>
</comment>
<dbReference type="Proteomes" id="UP001595956">
    <property type="component" value="Unassembled WGS sequence"/>
</dbReference>
<name>A0ABW0N113_9ACTN</name>
<evidence type="ECO:0000313" key="2">
    <source>
        <dbReference type="EMBL" id="MFC5493864.1"/>
    </source>
</evidence>
<feature type="domain" description="Regulator of ribonuclease activity B" evidence="1">
    <location>
        <begin position="33"/>
        <end position="118"/>
    </location>
</feature>
<dbReference type="EMBL" id="JBHSMD010000004">
    <property type="protein sequence ID" value="MFC5493864.1"/>
    <property type="molecule type" value="Genomic_DNA"/>
</dbReference>
<sequence>MGIFRRSKRPTPVLPSTGHPGDDQLIALIARDVGLDAVRDWVHYVYFAREETARAAALDIQGSGWEIRGVEPSPDRRWVVVAGRQVAALDPETVRDARSYFETLAGTRPRGEYDGWEVSVEAGP</sequence>
<gene>
    <name evidence="2" type="ORF">ACFPKY_12185</name>
</gene>
<evidence type="ECO:0000313" key="3">
    <source>
        <dbReference type="Proteomes" id="UP001595956"/>
    </source>
</evidence>
<evidence type="ECO:0000259" key="1">
    <source>
        <dbReference type="Pfam" id="PF06877"/>
    </source>
</evidence>